<evidence type="ECO:0000256" key="3">
    <source>
        <dbReference type="ARBA" id="ARBA00022723"/>
    </source>
</evidence>
<dbReference type="SMART" id="SM00944">
    <property type="entry name" value="Pro-kuma_activ"/>
    <property type="match status" value="1"/>
</dbReference>
<dbReference type="EMBL" id="BONZ01000015">
    <property type="protein sequence ID" value="GIH13488.1"/>
    <property type="molecule type" value="Genomic_DNA"/>
</dbReference>
<keyword evidence="7" id="KW-0865">Zymogen</keyword>
<keyword evidence="5" id="KW-0720">Serine protease</keyword>
<dbReference type="InterPro" id="IPR036852">
    <property type="entry name" value="Peptidase_S8/S53_dom_sf"/>
</dbReference>
<dbReference type="RefSeq" id="WP_239133480.1">
    <property type="nucleotide sequence ID" value="NZ_BONZ01000015.1"/>
</dbReference>
<gene>
    <name evidence="10" type="ORF">Raf01_16600</name>
</gene>
<sequence>MGPSEHVVPGSRREALPGARRVGDADPAETVRVTVVLRRAAPRSGAPADADELVLVERFARDHGLSVTATSPAARSIGLLGSVAQMNAAFGVSLGRYSTDGQTYRGREGDVHVPRELADVVVAVLGLDDRPQARAHFRVAHDPRGARVEGVAPRAATSGYPPREVARRYGFPTDLDGTGQTVAVIELGGGYRTADLTEYFEKQGVKRPTVSAVSVDGAKNTPGGDADGEVALDIEVIGAIAPGAHIAVYFAPNTTSGFYDAIAAALHDTRRKPSIVSISWGEAEAGWTPQAMDSYDELFADAGPLGVTIYAAAGDDGSRDNGTGDNVDFPASSPHVVGCGGTTLAPTGEVVWNDSATGNGATGGGVSVHFGLPPYQAEAAVPSSPRRTAGRGVPDVAGDADPLTGYQVRIDGRDAVIGGTSAVAPLWAALTALANQRGGTRAGEPHERLYAHPAAFVDITSGDNGGYSAGPGWDACTGLGSPRGEQIVQILGG</sequence>
<feature type="domain" description="Peptidase S53" evidence="9">
    <location>
        <begin position="159"/>
        <end position="493"/>
    </location>
</feature>
<keyword evidence="4" id="KW-0378">Hydrolase</keyword>
<keyword evidence="11" id="KW-1185">Reference proteome</keyword>
<feature type="region of interest" description="Disordered" evidence="8">
    <location>
        <begin position="1"/>
        <end position="25"/>
    </location>
</feature>
<dbReference type="Pfam" id="PF09286">
    <property type="entry name" value="Pro-kuma_activ"/>
    <property type="match status" value="1"/>
</dbReference>
<dbReference type="SUPFAM" id="SSF52743">
    <property type="entry name" value="Subtilisin-like"/>
    <property type="match status" value="1"/>
</dbReference>
<dbReference type="Proteomes" id="UP000642748">
    <property type="component" value="Unassembled WGS sequence"/>
</dbReference>
<dbReference type="GO" id="GO:0008240">
    <property type="term" value="F:tripeptidyl-peptidase activity"/>
    <property type="evidence" value="ECO:0007669"/>
    <property type="project" value="TreeGrafter"/>
</dbReference>
<organism evidence="10 11">
    <name type="scientific">Rugosimonospora africana</name>
    <dbReference type="NCBI Taxonomy" id="556532"/>
    <lineage>
        <taxon>Bacteria</taxon>
        <taxon>Bacillati</taxon>
        <taxon>Actinomycetota</taxon>
        <taxon>Actinomycetes</taxon>
        <taxon>Micromonosporales</taxon>
        <taxon>Micromonosporaceae</taxon>
        <taxon>Rugosimonospora</taxon>
    </lineage>
</organism>
<name>A0A8J3QM42_9ACTN</name>
<evidence type="ECO:0000256" key="5">
    <source>
        <dbReference type="ARBA" id="ARBA00022825"/>
    </source>
</evidence>
<dbReference type="Pfam" id="PF00082">
    <property type="entry name" value="Peptidase_S8"/>
    <property type="match status" value="1"/>
</dbReference>
<comment type="caution">
    <text evidence="10">The sequence shown here is derived from an EMBL/GenBank/DDBJ whole genome shotgun (WGS) entry which is preliminary data.</text>
</comment>
<protein>
    <submittedName>
        <fullName evidence="10">Kumamolisin</fullName>
    </submittedName>
</protein>
<dbReference type="GO" id="GO:0004252">
    <property type="term" value="F:serine-type endopeptidase activity"/>
    <property type="evidence" value="ECO:0007669"/>
    <property type="project" value="InterPro"/>
</dbReference>
<keyword evidence="6" id="KW-0106">Calcium</keyword>
<evidence type="ECO:0000313" key="10">
    <source>
        <dbReference type="EMBL" id="GIH13488.1"/>
    </source>
</evidence>
<reference evidence="10" key="1">
    <citation type="submission" date="2021-01" db="EMBL/GenBank/DDBJ databases">
        <title>Whole genome shotgun sequence of Rugosimonospora africana NBRC 104875.</title>
        <authorList>
            <person name="Komaki H."/>
            <person name="Tamura T."/>
        </authorList>
    </citation>
    <scope>NUCLEOTIDE SEQUENCE</scope>
    <source>
        <strain evidence="10">NBRC 104875</strain>
    </source>
</reference>
<proteinExistence type="predicted"/>
<dbReference type="InterPro" id="IPR050819">
    <property type="entry name" value="Tripeptidyl-peptidase_I"/>
</dbReference>
<evidence type="ECO:0000256" key="4">
    <source>
        <dbReference type="ARBA" id="ARBA00022801"/>
    </source>
</evidence>
<keyword evidence="2" id="KW-0645">Protease</keyword>
<evidence type="ECO:0000256" key="6">
    <source>
        <dbReference type="ARBA" id="ARBA00022837"/>
    </source>
</evidence>
<accession>A0A8J3QM42</accession>
<keyword evidence="3" id="KW-0479">Metal-binding</keyword>
<evidence type="ECO:0000256" key="7">
    <source>
        <dbReference type="ARBA" id="ARBA00023145"/>
    </source>
</evidence>
<dbReference type="GO" id="GO:0046872">
    <property type="term" value="F:metal ion binding"/>
    <property type="evidence" value="ECO:0007669"/>
    <property type="project" value="UniProtKB-KW"/>
</dbReference>
<dbReference type="GO" id="GO:0006508">
    <property type="term" value="P:proteolysis"/>
    <property type="evidence" value="ECO:0007669"/>
    <property type="project" value="UniProtKB-KW"/>
</dbReference>
<dbReference type="CDD" id="cd04056">
    <property type="entry name" value="Peptidases_S53"/>
    <property type="match status" value="1"/>
</dbReference>
<comment type="cofactor">
    <cofactor evidence="1">
        <name>Ca(2+)</name>
        <dbReference type="ChEBI" id="CHEBI:29108"/>
    </cofactor>
</comment>
<dbReference type="InterPro" id="IPR030400">
    <property type="entry name" value="Sedolisin_dom"/>
</dbReference>
<evidence type="ECO:0000256" key="1">
    <source>
        <dbReference type="ARBA" id="ARBA00001913"/>
    </source>
</evidence>
<dbReference type="InterPro" id="IPR015366">
    <property type="entry name" value="S53_propep"/>
</dbReference>
<dbReference type="Gene3D" id="3.40.50.200">
    <property type="entry name" value="Peptidase S8/S53 domain"/>
    <property type="match status" value="1"/>
</dbReference>
<dbReference type="SUPFAM" id="SSF54897">
    <property type="entry name" value="Protease propeptides/inhibitors"/>
    <property type="match status" value="1"/>
</dbReference>
<dbReference type="PROSITE" id="PS51695">
    <property type="entry name" value="SEDOLISIN"/>
    <property type="match status" value="1"/>
</dbReference>
<dbReference type="PANTHER" id="PTHR14218">
    <property type="entry name" value="PROTEASE S8 TRIPEPTIDYL PEPTIDASE I CLN2"/>
    <property type="match status" value="1"/>
</dbReference>
<evidence type="ECO:0000256" key="8">
    <source>
        <dbReference type="SAM" id="MobiDB-lite"/>
    </source>
</evidence>
<dbReference type="PANTHER" id="PTHR14218:SF15">
    <property type="entry name" value="TRIPEPTIDYL-PEPTIDASE 1"/>
    <property type="match status" value="1"/>
</dbReference>
<evidence type="ECO:0000256" key="2">
    <source>
        <dbReference type="ARBA" id="ARBA00022670"/>
    </source>
</evidence>
<dbReference type="CDD" id="cd11377">
    <property type="entry name" value="Pro-peptidase_S53"/>
    <property type="match status" value="1"/>
</dbReference>
<evidence type="ECO:0000259" key="9">
    <source>
        <dbReference type="PROSITE" id="PS51695"/>
    </source>
</evidence>
<dbReference type="AlphaFoldDB" id="A0A8J3QM42"/>
<dbReference type="InterPro" id="IPR000209">
    <property type="entry name" value="Peptidase_S8/S53_dom"/>
</dbReference>
<evidence type="ECO:0000313" key="11">
    <source>
        <dbReference type="Proteomes" id="UP000642748"/>
    </source>
</evidence>